<name>A0A3P1CCT1_9BACT</name>
<organism evidence="2 3">
    <name type="scientific">Larkinella knui</name>
    <dbReference type="NCBI Taxonomy" id="2025310"/>
    <lineage>
        <taxon>Bacteria</taxon>
        <taxon>Pseudomonadati</taxon>
        <taxon>Bacteroidota</taxon>
        <taxon>Cytophagia</taxon>
        <taxon>Cytophagales</taxon>
        <taxon>Spirosomataceae</taxon>
        <taxon>Larkinella</taxon>
    </lineage>
</organism>
<dbReference type="EMBL" id="RQJP01000006">
    <property type="protein sequence ID" value="RRB11117.1"/>
    <property type="molecule type" value="Genomic_DNA"/>
</dbReference>
<comment type="caution">
    <text evidence="2">The sequence shown here is derived from an EMBL/GenBank/DDBJ whole genome shotgun (WGS) entry which is preliminary data.</text>
</comment>
<gene>
    <name evidence="2" type="ORF">EHT87_27440</name>
</gene>
<protein>
    <recommendedName>
        <fullName evidence="1">Transposase IS200-like domain-containing protein</fullName>
    </recommendedName>
</protein>
<dbReference type="Proteomes" id="UP000274271">
    <property type="component" value="Unassembled WGS sequence"/>
</dbReference>
<dbReference type="SUPFAM" id="SSF143422">
    <property type="entry name" value="Transposase IS200-like"/>
    <property type="match status" value="1"/>
</dbReference>
<evidence type="ECO:0000259" key="1">
    <source>
        <dbReference type="SMART" id="SM01321"/>
    </source>
</evidence>
<dbReference type="Gene3D" id="3.30.70.1290">
    <property type="entry name" value="Transposase IS200-like"/>
    <property type="match status" value="1"/>
</dbReference>
<dbReference type="SMART" id="SM01321">
    <property type="entry name" value="Y1_Tnp"/>
    <property type="match status" value="1"/>
</dbReference>
<evidence type="ECO:0000313" key="2">
    <source>
        <dbReference type="EMBL" id="RRB11117.1"/>
    </source>
</evidence>
<proteinExistence type="predicted"/>
<dbReference type="GO" id="GO:0006313">
    <property type="term" value="P:DNA transposition"/>
    <property type="evidence" value="ECO:0007669"/>
    <property type="project" value="InterPro"/>
</dbReference>
<dbReference type="AlphaFoldDB" id="A0A3P1CCT1"/>
<dbReference type="PANTHER" id="PTHR34322">
    <property type="entry name" value="TRANSPOSASE, Y1_TNP DOMAIN-CONTAINING"/>
    <property type="match status" value="1"/>
</dbReference>
<dbReference type="InterPro" id="IPR002686">
    <property type="entry name" value="Transposase_17"/>
</dbReference>
<dbReference type="InterPro" id="IPR036515">
    <property type="entry name" value="Transposase_17_sf"/>
</dbReference>
<accession>A0A3P1CCT1</accession>
<dbReference type="OrthoDB" id="9788881at2"/>
<dbReference type="GO" id="GO:0004803">
    <property type="term" value="F:transposase activity"/>
    <property type="evidence" value="ECO:0007669"/>
    <property type="project" value="InterPro"/>
</dbReference>
<evidence type="ECO:0000313" key="3">
    <source>
        <dbReference type="Proteomes" id="UP000274271"/>
    </source>
</evidence>
<feature type="domain" description="Transposase IS200-like" evidence="1">
    <location>
        <begin position="7"/>
        <end position="144"/>
    </location>
</feature>
<sequence>MSPIPLLPDRYYHIYNHGNGSDLLFREPANYAYFLKKYAQYCAPVADTFAYCLMANHFHFFVRIKPDAELAIHFEISDKLRPVEWQAQLARQLSQKFSNFFNAYAKAYNNHFGHKGALFLNPFKRKEVIDERYYNQLIYYIHHNPVKHGFSSEISRWPYSSFQSLLSDKSTLLCRDDVLNWFGGRDAFIAFHANTD</sequence>
<keyword evidence="3" id="KW-1185">Reference proteome</keyword>
<reference evidence="2 3" key="1">
    <citation type="submission" date="2018-11" db="EMBL/GenBank/DDBJ databases">
        <authorList>
            <person name="Zhou Z."/>
            <person name="Wang G."/>
        </authorList>
    </citation>
    <scope>NUCLEOTIDE SEQUENCE [LARGE SCALE GENOMIC DNA]</scope>
    <source>
        <strain evidence="2 3">KCTC42998</strain>
    </source>
</reference>
<dbReference type="GO" id="GO:0003677">
    <property type="term" value="F:DNA binding"/>
    <property type="evidence" value="ECO:0007669"/>
    <property type="project" value="InterPro"/>
</dbReference>
<dbReference type="PANTHER" id="PTHR34322:SF2">
    <property type="entry name" value="TRANSPOSASE IS200-LIKE DOMAIN-CONTAINING PROTEIN"/>
    <property type="match status" value="1"/>
</dbReference>